<evidence type="ECO:0000256" key="1">
    <source>
        <dbReference type="SAM" id="SignalP"/>
    </source>
</evidence>
<gene>
    <name evidence="2" type="ORF">SORBI_3003G020000</name>
</gene>
<sequence>MTHIFVLFGCFRLFGILVHLPLSSGNQHLHAAHRRVNQLLKTNSKVSEKTVDSSLQDTQFLIRSNVGGSL</sequence>
<dbReference type="AlphaFoldDB" id="A0A1B6Q100"/>
<feature type="chain" id="PRO_5008589216" description="Secreted protein" evidence="1">
    <location>
        <begin position="26"/>
        <end position="70"/>
    </location>
</feature>
<proteinExistence type="predicted"/>
<reference evidence="3" key="2">
    <citation type="journal article" date="2018" name="Plant J.">
        <title>The Sorghum bicolor reference genome: improved assembly, gene annotations, a transcriptome atlas, and signatures of genome organization.</title>
        <authorList>
            <person name="McCormick R.F."/>
            <person name="Truong S.K."/>
            <person name="Sreedasyam A."/>
            <person name="Jenkins J."/>
            <person name="Shu S."/>
            <person name="Sims D."/>
            <person name="Kennedy M."/>
            <person name="Amirebrahimi M."/>
            <person name="Weers B.D."/>
            <person name="McKinley B."/>
            <person name="Mattison A."/>
            <person name="Morishige D.T."/>
            <person name="Grimwood J."/>
            <person name="Schmutz J."/>
            <person name="Mullet J.E."/>
        </authorList>
    </citation>
    <scope>NUCLEOTIDE SEQUENCE [LARGE SCALE GENOMIC DNA]</scope>
    <source>
        <strain evidence="3">cv. BTx623</strain>
    </source>
</reference>
<dbReference type="InParanoid" id="A0A1B6Q100"/>
<reference evidence="2 3" key="1">
    <citation type="journal article" date="2009" name="Nature">
        <title>The Sorghum bicolor genome and the diversification of grasses.</title>
        <authorList>
            <person name="Paterson A.H."/>
            <person name="Bowers J.E."/>
            <person name="Bruggmann R."/>
            <person name="Dubchak I."/>
            <person name="Grimwood J."/>
            <person name="Gundlach H."/>
            <person name="Haberer G."/>
            <person name="Hellsten U."/>
            <person name="Mitros T."/>
            <person name="Poliakov A."/>
            <person name="Schmutz J."/>
            <person name="Spannagl M."/>
            <person name="Tang H."/>
            <person name="Wang X."/>
            <person name="Wicker T."/>
            <person name="Bharti A.K."/>
            <person name="Chapman J."/>
            <person name="Feltus F.A."/>
            <person name="Gowik U."/>
            <person name="Grigoriev I.V."/>
            <person name="Lyons E."/>
            <person name="Maher C.A."/>
            <person name="Martis M."/>
            <person name="Narechania A."/>
            <person name="Otillar R.P."/>
            <person name="Penning B.W."/>
            <person name="Salamov A.A."/>
            <person name="Wang Y."/>
            <person name="Zhang L."/>
            <person name="Carpita N.C."/>
            <person name="Freeling M."/>
            <person name="Gingle A.R."/>
            <person name="Hash C.T."/>
            <person name="Keller B."/>
            <person name="Klein P."/>
            <person name="Kresovich S."/>
            <person name="McCann M.C."/>
            <person name="Ming R."/>
            <person name="Peterson D.G."/>
            <person name="Mehboob-ur-Rahman"/>
            <person name="Ware D."/>
            <person name="Westhoff P."/>
            <person name="Mayer K.F."/>
            <person name="Messing J."/>
            <person name="Rokhsar D.S."/>
        </authorList>
    </citation>
    <scope>NUCLEOTIDE SEQUENCE [LARGE SCALE GENOMIC DNA]</scope>
    <source>
        <strain evidence="3">cv. BTx623</strain>
    </source>
</reference>
<keyword evidence="1" id="KW-0732">Signal</keyword>
<organism evidence="2 3">
    <name type="scientific">Sorghum bicolor</name>
    <name type="common">Sorghum</name>
    <name type="synonym">Sorghum vulgare</name>
    <dbReference type="NCBI Taxonomy" id="4558"/>
    <lineage>
        <taxon>Eukaryota</taxon>
        <taxon>Viridiplantae</taxon>
        <taxon>Streptophyta</taxon>
        <taxon>Embryophyta</taxon>
        <taxon>Tracheophyta</taxon>
        <taxon>Spermatophyta</taxon>
        <taxon>Magnoliopsida</taxon>
        <taxon>Liliopsida</taxon>
        <taxon>Poales</taxon>
        <taxon>Poaceae</taxon>
        <taxon>PACMAD clade</taxon>
        <taxon>Panicoideae</taxon>
        <taxon>Andropogonodae</taxon>
        <taxon>Andropogoneae</taxon>
        <taxon>Sorghinae</taxon>
        <taxon>Sorghum</taxon>
    </lineage>
</organism>
<dbReference type="Gramene" id="KXG31570">
    <property type="protein sequence ID" value="KXG31570"/>
    <property type="gene ID" value="SORBI_3003G020000"/>
</dbReference>
<dbReference type="Proteomes" id="UP000000768">
    <property type="component" value="Chromosome 3"/>
</dbReference>
<name>A0A1B6Q100_SORBI</name>
<evidence type="ECO:0000313" key="3">
    <source>
        <dbReference type="Proteomes" id="UP000000768"/>
    </source>
</evidence>
<protein>
    <recommendedName>
        <fullName evidence="4">Secreted protein</fullName>
    </recommendedName>
</protein>
<keyword evidence="3" id="KW-1185">Reference proteome</keyword>
<dbReference type="EMBL" id="CM000762">
    <property type="protein sequence ID" value="KXG31570.1"/>
    <property type="molecule type" value="Genomic_DNA"/>
</dbReference>
<accession>A0A1B6Q100</accession>
<feature type="signal peptide" evidence="1">
    <location>
        <begin position="1"/>
        <end position="25"/>
    </location>
</feature>
<evidence type="ECO:0008006" key="4">
    <source>
        <dbReference type="Google" id="ProtNLM"/>
    </source>
</evidence>
<evidence type="ECO:0000313" key="2">
    <source>
        <dbReference type="EMBL" id="KXG31570.1"/>
    </source>
</evidence>